<evidence type="ECO:0000313" key="2">
    <source>
        <dbReference type="Proteomes" id="UP000231070"/>
    </source>
</evidence>
<evidence type="ECO:0000313" key="1">
    <source>
        <dbReference type="EMBL" id="PIO98279.1"/>
    </source>
</evidence>
<dbReference type="Proteomes" id="UP000231070">
    <property type="component" value="Unassembled WGS sequence"/>
</dbReference>
<reference evidence="1 2" key="1">
    <citation type="submission" date="2017-08" db="EMBL/GenBank/DDBJ databases">
        <title>Pleomorphomonas carboxidotrophicus sp. nov., a new mesophilic hydrogenogenic carboxidotroph.</title>
        <authorList>
            <person name="Esquivel-Elizondo S."/>
            <person name="Krajmalnik-Brown R."/>
            <person name="Maldonado J."/>
        </authorList>
    </citation>
    <scope>NUCLEOTIDE SEQUENCE [LARGE SCALE GENOMIC DNA]</scope>
    <source>
        <strain evidence="1 2">SVCO-16</strain>
    </source>
</reference>
<dbReference type="AlphaFoldDB" id="A0A2G9WUB8"/>
<accession>A0A2G9WUB8</accession>
<dbReference type="EMBL" id="NQVN01000011">
    <property type="protein sequence ID" value="PIO98279.1"/>
    <property type="molecule type" value="Genomic_DNA"/>
</dbReference>
<proteinExistence type="predicted"/>
<comment type="caution">
    <text evidence="1">The sequence shown here is derived from an EMBL/GenBank/DDBJ whole genome shotgun (WGS) entry which is preliminary data.</text>
</comment>
<organism evidence="1 2">
    <name type="scientific">Pleomorphomonas carboxyditropha</name>
    <dbReference type="NCBI Taxonomy" id="2023338"/>
    <lineage>
        <taxon>Bacteria</taxon>
        <taxon>Pseudomonadati</taxon>
        <taxon>Pseudomonadota</taxon>
        <taxon>Alphaproteobacteria</taxon>
        <taxon>Hyphomicrobiales</taxon>
        <taxon>Pleomorphomonadaceae</taxon>
        <taxon>Pleomorphomonas</taxon>
    </lineage>
</organism>
<name>A0A2G9WUB8_9HYPH</name>
<protein>
    <submittedName>
        <fullName evidence="1">Uncharacterized protein</fullName>
    </submittedName>
</protein>
<keyword evidence="2" id="KW-1185">Reference proteome</keyword>
<sequence length="59" mass="6821">MHVFTTTALCVLFVLPWLVCHVIFNGGHLTDAHARRKRAASCKEGDWFTLSPEHRKRCR</sequence>
<gene>
    <name evidence="1" type="ORF">CJ014_16635</name>
</gene>